<evidence type="ECO:0000256" key="2">
    <source>
        <dbReference type="ARBA" id="ARBA00022692"/>
    </source>
</evidence>
<dbReference type="Gene3D" id="3.40.50.1820">
    <property type="entry name" value="alpha/beta hydrolase"/>
    <property type="match status" value="1"/>
</dbReference>
<evidence type="ECO:0008006" key="9">
    <source>
        <dbReference type="Google" id="ProtNLM"/>
    </source>
</evidence>
<reference evidence="7 8" key="1">
    <citation type="submission" date="2014-04" db="EMBL/GenBank/DDBJ databases">
        <authorList>
            <consortium name="DOE Joint Genome Institute"/>
            <person name="Kuo A."/>
            <person name="Zuccaro A."/>
            <person name="Kohler A."/>
            <person name="Nagy L.G."/>
            <person name="Floudas D."/>
            <person name="Copeland A."/>
            <person name="Barry K.W."/>
            <person name="Cichocki N."/>
            <person name="Veneault-Fourrey C."/>
            <person name="LaButti K."/>
            <person name="Lindquist E.A."/>
            <person name="Lipzen A."/>
            <person name="Lundell T."/>
            <person name="Morin E."/>
            <person name="Murat C."/>
            <person name="Sun H."/>
            <person name="Tunlid A."/>
            <person name="Henrissat B."/>
            <person name="Grigoriev I.V."/>
            <person name="Hibbett D.S."/>
            <person name="Martin F."/>
            <person name="Nordberg H.P."/>
            <person name="Cantor M.N."/>
            <person name="Hua S.X."/>
        </authorList>
    </citation>
    <scope>NUCLEOTIDE SEQUENCE [LARGE SCALE GENOMIC DNA]</scope>
    <source>
        <strain evidence="7 8">MAFF 305830</strain>
    </source>
</reference>
<dbReference type="OrthoDB" id="77878at2759"/>
<dbReference type="SUPFAM" id="SSF53474">
    <property type="entry name" value="alpha/beta-Hydrolases"/>
    <property type="match status" value="1"/>
</dbReference>
<sequence length="288" mass="32192">MASPTTPNPPGFVRIGTGIWLVEAEKVESLADDPTQPTLILIFGWMDAKLAHVAKFSAGYRKLYPAANQLVIASTSSSTFFSRVSTAAREMQPALDYLLSQGVLGEHARPHRGCFRVDHLSKLIATTTPKLEASPLTKSAMVIDSSPGGDKPKYAFIAFEAMIPSPVIRYPALAALFIVHWISYSLGRSTYLPFEPIRQGIRNPQWLPWVRPPSGQTHPTPWLFVYSKADDTVPFEDVQHFTELAEADGMDIRRDVYDDTPHVGHMRVEPLRYWASVKNLWNDAIKMD</sequence>
<dbReference type="InterPro" id="IPR008547">
    <property type="entry name" value="DUF829_TMEM53"/>
</dbReference>
<dbReference type="HOGENOM" id="CLU_036503_0_1_1"/>
<dbReference type="InterPro" id="IPR029058">
    <property type="entry name" value="AB_hydrolase_fold"/>
</dbReference>
<evidence type="ECO:0000313" key="7">
    <source>
        <dbReference type="EMBL" id="KIM21239.1"/>
    </source>
</evidence>
<dbReference type="Pfam" id="PF05705">
    <property type="entry name" value="DUF829"/>
    <property type="match status" value="1"/>
</dbReference>
<evidence type="ECO:0000313" key="8">
    <source>
        <dbReference type="Proteomes" id="UP000054097"/>
    </source>
</evidence>
<comment type="similarity">
    <text evidence="1">Belongs to the TMEM53 family.</text>
</comment>
<organism evidence="7 8">
    <name type="scientific">Serendipita vermifera MAFF 305830</name>
    <dbReference type="NCBI Taxonomy" id="933852"/>
    <lineage>
        <taxon>Eukaryota</taxon>
        <taxon>Fungi</taxon>
        <taxon>Dikarya</taxon>
        <taxon>Basidiomycota</taxon>
        <taxon>Agaricomycotina</taxon>
        <taxon>Agaricomycetes</taxon>
        <taxon>Sebacinales</taxon>
        <taxon>Serendipitaceae</taxon>
        <taxon>Serendipita</taxon>
    </lineage>
</organism>
<proteinExistence type="inferred from homology"/>
<dbReference type="PANTHER" id="PTHR12265:SF30">
    <property type="entry name" value="TRANSMEMBRANE PROTEIN 53"/>
    <property type="match status" value="1"/>
</dbReference>
<dbReference type="AlphaFoldDB" id="A0A0C3AMI9"/>
<dbReference type="PANTHER" id="PTHR12265">
    <property type="entry name" value="TRANSMEMBRANE PROTEIN 53"/>
    <property type="match status" value="1"/>
</dbReference>
<keyword evidence="2" id="KW-0812">Transmembrane</keyword>
<evidence type="ECO:0000256" key="4">
    <source>
        <dbReference type="ARBA" id="ARBA00023136"/>
    </source>
</evidence>
<evidence type="ECO:0000256" key="5">
    <source>
        <dbReference type="ARBA" id="ARBA00023242"/>
    </source>
</evidence>
<name>A0A0C3AMI9_SERVB</name>
<gene>
    <name evidence="7" type="ORF">M408DRAFT_29685</name>
</gene>
<keyword evidence="3" id="KW-1133">Transmembrane helix</keyword>
<dbReference type="EMBL" id="KN824388">
    <property type="protein sequence ID" value="KIM21239.1"/>
    <property type="molecule type" value="Genomic_DNA"/>
</dbReference>
<keyword evidence="5" id="KW-0539">Nucleus</keyword>
<evidence type="ECO:0000256" key="1">
    <source>
        <dbReference type="ARBA" id="ARBA00007387"/>
    </source>
</evidence>
<protein>
    <recommendedName>
        <fullName evidence="9">Peptidase S9 prolyl oligopeptidase catalytic domain-containing protein</fullName>
    </recommendedName>
</protein>
<dbReference type="Proteomes" id="UP000054097">
    <property type="component" value="Unassembled WGS sequence"/>
</dbReference>
<evidence type="ECO:0000256" key="6">
    <source>
        <dbReference type="ARBA" id="ARBA00034303"/>
    </source>
</evidence>
<reference evidence="8" key="2">
    <citation type="submission" date="2015-01" db="EMBL/GenBank/DDBJ databases">
        <title>Evolutionary Origins and Diversification of the Mycorrhizal Mutualists.</title>
        <authorList>
            <consortium name="DOE Joint Genome Institute"/>
            <consortium name="Mycorrhizal Genomics Consortium"/>
            <person name="Kohler A."/>
            <person name="Kuo A."/>
            <person name="Nagy L.G."/>
            <person name="Floudas D."/>
            <person name="Copeland A."/>
            <person name="Barry K.W."/>
            <person name="Cichocki N."/>
            <person name="Veneault-Fourrey C."/>
            <person name="LaButti K."/>
            <person name="Lindquist E.A."/>
            <person name="Lipzen A."/>
            <person name="Lundell T."/>
            <person name="Morin E."/>
            <person name="Murat C."/>
            <person name="Riley R."/>
            <person name="Ohm R."/>
            <person name="Sun H."/>
            <person name="Tunlid A."/>
            <person name="Henrissat B."/>
            <person name="Grigoriev I.V."/>
            <person name="Hibbett D.S."/>
            <person name="Martin F."/>
        </authorList>
    </citation>
    <scope>NUCLEOTIDE SEQUENCE [LARGE SCALE GENOMIC DNA]</scope>
    <source>
        <strain evidence="8">MAFF 305830</strain>
    </source>
</reference>
<accession>A0A0C3AMI9</accession>
<evidence type="ECO:0000256" key="3">
    <source>
        <dbReference type="ARBA" id="ARBA00022989"/>
    </source>
</evidence>
<keyword evidence="4" id="KW-0472">Membrane</keyword>
<comment type="subcellular location">
    <subcellularLocation>
        <location evidence="6">Nucleus outer membrane</location>
        <topology evidence="6">Single-pass membrane protein</topology>
    </subcellularLocation>
</comment>
<dbReference type="GO" id="GO:0005640">
    <property type="term" value="C:nuclear outer membrane"/>
    <property type="evidence" value="ECO:0007669"/>
    <property type="project" value="UniProtKB-SubCell"/>
</dbReference>
<keyword evidence="8" id="KW-1185">Reference proteome</keyword>